<name>A0ABU9UB00_9SPIR</name>
<comment type="caution">
    <text evidence="2">The sequence shown here is derived from an EMBL/GenBank/DDBJ whole genome shotgun (WGS) entry which is preliminary data.</text>
</comment>
<dbReference type="Proteomes" id="UP001466331">
    <property type="component" value="Unassembled WGS sequence"/>
</dbReference>
<evidence type="ECO:0000313" key="2">
    <source>
        <dbReference type="EMBL" id="MEM5947835.1"/>
    </source>
</evidence>
<keyword evidence="1" id="KW-1133">Transmembrane helix</keyword>
<dbReference type="EMBL" id="JBCHKQ010000002">
    <property type="protein sequence ID" value="MEM5947835.1"/>
    <property type="molecule type" value="Genomic_DNA"/>
</dbReference>
<gene>
    <name evidence="2" type="ORF">WKV44_04685</name>
</gene>
<keyword evidence="3" id="KW-1185">Reference proteome</keyword>
<reference evidence="2 3" key="1">
    <citation type="submission" date="2024-03" db="EMBL/GenBank/DDBJ databases">
        <title>Ignisphaera cupida sp. nov., a hyperthermophilic hydrolytic archaeon from a hot spring of Kamchatka, and proposal of Ignisphaeraceae fam. nov.</title>
        <authorList>
            <person name="Podosokorskaya O.A."/>
            <person name="Elcheninov A.G."/>
            <person name="Maltseva A.I."/>
            <person name="Zayulina K.S."/>
            <person name="Novikov A."/>
            <person name="Merkel A.Y."/>
        </authorList>
    </citation>
    <scope>NUCLEOTIDE SEQUENCE [LARGE SCALE GENOMIC DNA]</scope>
    <source>
        <strain evidence="2 3">38H-sp</strain>
    </source>
</reference>
<feature type="transmembrane region" description="Helical" evidence="1">
    <location>
        <begin position="46"/>
        <end position="64"/>
    </location>
</feature>
<feature type="transmembrane region" description="Helical" evidence="1">
    <location>
        <begin position="21"/>
        <end position="40"/>
    </location>
</feature>
<accession>A0ABU9UB00</accession>
<organism evidence="2 3">
    <name type="scientific">Rarispira pelagica</name>
    <dbReference type="NCBI Taxonomy" id="3141764"/>
    <lineage>
        <taxon>Bacteria</taxon>
        <taxon>Pseudomonadati</taxon>
        <taxon>Spirochaetota</taxon>
        <taxon>Spirochaetia</taxon>
        <taxon>Winmispirales</taxon>
        <taxon>Winmispiraceae</taxon>
        <taxon>Rarispira</taxon>
    </lineage>
</organism>
<proteinExistence type="predicted"/>
<protein>
    <submittedName>
        <fullName evidence="2">Uncharacterized protein</fullName>
    </submittedName>
</protein>
<evidence type="ECO:0000313" key="3">
    <source>
        <dbReference type="Proteomes" id="UP001466331"/>
    </source>
</evidence>
<dbReference type="RefSeq" id="WP_420069284.1">
    <property type="nucleotide sequence ID" value="NZ_JBCHKQ010000002.1"/>
</dbReference>
<keyword evidence="1" id="KW-0472">Membrane</keyword>
<sequence>MKQLKKSLKRISKTVLDVIMLAVGLIIIAFIISYGLWFAASKSPRIFSASVVILTTGIIIYMFIKKIIRKKQER</sequence>
<evidence type="ECO:0000256" key="1">
    <source>
        <dbReference type="SAM" id="Phobius"/>
    </source>
</evidence>
<keyword evidence="1" id="KW-0812">Transmembrane</keyword>